<name>A0A0B2QZQ5_GLYSO</name>
<organism evidence="1">
    <name type="scientific">Glycine soja</name>
    <name type="common">Wild soybean</name>
    <dbReference type="NCBI Taxonomy" id="3848"/>
    <lineage>
        <taxon>Eukaryota</taxon>
        <taxon>Viridiplantae</taxon>
        <taxon>Streptophyta</taxon>
        <taxon>Embryophyta</taxon>
        <taxon>Tracheophyta</taxon>
        <taxon>Spermatophyta</taxon>
        <taxon>Magnoliopsida</taxon>
        <taxon>eudicotyledons</taxon>
        <taxon>Gunneridae</taxon>
        <taxon>Pentapetalae</taxon>
        <taxon>rosids</taxon>
        <taxon>fabids</taxon>
        <taxon>Fabales</taxon>
        <taxon>Fabaceae</taxon>
        <taxon>Papilionoideae</taxon>
        <taxon>50 kb inversion clade</taxon>
        <taxon>NPAAA clade</taxon>
        <taxon>indigoferoid/millettioid clade</taxon>
        <taxon>Phaseoleae</taxon>
        <taxon>Glycine</taxon>
        <taxon>Glycine subgen. Soja</taxon>
    </lineage>
</organism>
<accession>A0A0B2QZQ5</accession>
<dbReference type="Proteomes" id="UP000053555">
    <property type="component" value="Unassembled WGS sequence"/>
</dbReference>
<evidence type="ECO:0000313" key="1">
    <source>
        <dbReference type="EMBL" id="KHN27166.1"/>
    </source>
</evidence>
<dbReference type="EMBL" id="KN653515">
    <property type="protein sequence ID" value="KHN27166.1"/>
    <property type="molecule type" value="Genomic_DNA"/>
</dbReference>
<protein>
    <submittedName>
        <fullName evidence="1">Uncharacterized protein</fullName>
    </submittedName>
</protein>
<proteinExistence type="predicted"/>
<gene>
    <name evidence="1" type="ORF">glysoja_039884</name>
</gene>
<sequence>MLHQCELFLVIFSKIRVTPLASIFVESSFISIAMVSEFSISDSQALTLTNQIDNHYISPFEDFTNYKAWHSARSYAPTPSLSSTSPMTRL</sequence>
<reference evidence="1" key="1">
    <citation type="submission" date="2014-07" db="EMBL/GenBank/DDBJ databases">
        <title>Identification of a novel salt tolerance gene in wild soybean by whole-genome sequencing.</title>
        <authorList>
            <person name="Lam H.-M."/>
            <person name="Qi X."/>
            <person name="Li M.-W."/>
            <person name="Liu X."/>
            <person name="Xie M."/>
            <person name="Ni M."/>
            <person name="Xu X."/>
        </authorList>
    </citation>
    <scope>NUCLEOTIDE SEQUENCE [LARGE SCALE GENOMIC DNA]</scope>
    <source>
        <tissue evidence="1">Root</tissue>
    </source>
</reference>
<dbReference type="AlphaFoldDB" id="A0A0B2QZQ5"/>